<protein>
    <submittedName>
        <fullName evidence="6">Poly(3-hydroxybutyrate) depolymerase</fullName>
    </submittedName>
</protein>
<feature type="compositionally biased region" description="Pro residues" evidence="3">
    <location>
        <begin position="319"/>
        <end position="330"/>
    </location>
</feature>
<dbReference type="KEGG" id="llu:AKJ09_01854"/>
<dbReference type="InterPro" id="IPR029058">
    <property type="entry name" value="AB_hydrolase_fold"/>
</dbReference>
<evidence type="ECO:0000256" key="5">
    <source>
        <dbReference type="SAM" id="SignalP"/>
    </source>
</evidence>
<evidence type="ECO:0000313" key="6">
    <source>
        <dbReference type="EMBL" id="AKU95190.1"/>
    </source>
</evidence>
<dbReference type="EMBL" id="CP012333">
    <property type="protein sequence ID" value="AKU95190.1"/>
    <property type="molecule type" value="Genomic_DNA"/>
</dbReference>
<keyword evidence="1 5" id="KW-0732">Signal</keyword>
<name>A0A0K1PNR8_9BACT</name>
<keyword evidence="4" id="KW-1133">Transmembrane helix</keyword>
<evidence type="ECO:0000256" key="3">
    <source>
        <dbReference type="SAM" id="MobiDB-lite"/>
    </source>
</evidence>
<gene>
    <name evidence="6" type="ORF">AKJ09_01854</name>
</gene>
<accession>A0A0K1PNR8</accession>
<keyword evidence="2" id="KW-0378">Hydrolase</keyword>
<feature type="transmembrane region" description="Helical" evidence="4">
    <location>
        <begin position="382"/>
        <end position="401"/>
    </location>
</feature>
<dbReference type="Proteomes" id="UP000064967">
    <property type="component" value="Chromosome"/>
</dbReference>
<organism evidence="6 7">
    <name type="scientific">Labilithrix luteola</name>
    <dbReference type="NCBI Taxonomy" id="1391654"/>
    <lineage>
        <taxon>Bacteria</taxon>
        <taxon>Pseudomonadati</taxon>
        <taxon>Myxococcota</taxon>
        <taxon>Polyangia</taxon>
        <taxon>Polyangiales</taxon>
        <taxon>Labilitrichaceae</taxon>
        <taxon>Labilithrix</taxon>
    </lineage>
</organism>
<evidence type="ECO:0000313" key="7">
    <source>
        <dbReference type="Proteomes" id="UP000064967"/>
    </source>
</evidence>
<dbReference type="NCBIfam" id="TIGR01840">
    <property type="entry name" value="esterase_phb"/>
    <property type="match status" value="1"/>
</dbReference>
<evidence type="ECO:0000256" key="2">
    <source>
        <dbReference type="ARBA" id="ARBA00022801"/>
    </source>
</evidence>
<evidence type="ECO:0000256" key="4">
    <source>
        <dbReference type="SAM" id="Phobius"/>
    </source>
</evidence>
<sequence>MKHLATTIAAGAVFCAASVLFEHVAFAGTATNETIGGRTVRVFVPSQPDAKPSLVLMLHGCTQNAADFAAATRMDDVAEANGFVVAYPQQDKLGTNGCWQWYSTAHQSRDAGEPKELADIAQTVATAHGVSADRVYVAGISSGGAMSVVLGATYPDRFAAIGVVAGLEYKAATSYAGSFSATVSGGPDPDTQGTLAHTAMGSFARVVPTLVINGTSDGVVAPINGDQVTQQWRKTNELVLGDGSIADPTSDTGMAGYTFTRYLHHEKKNNAVVVEQIVVDGLGHAWPGGLANGSYSDPKGPDASRTLWDFFKARSTTTPLPPDSGDPDPVPGSDAGTDPGTNSGGSSGNGASTERTAPTDSPAASSSDDGGCATTPSRGTSVGGAVAPMAMALLAALVTIARRRQRRAS</sequence>
<evidence type="ECO:0000256" key="1">
    <source>
        <dbReference type="ARBA" id="ARBA00022729"/>
    </source>
</evidence>
<keyword evidence="7" id="KW-1185">Reference proteome</keyword>
<dbReference type="SUPFAM" id="SSF53474">
    <property type="entry name" value="alpha/beta-Hydrolases"/>
    <property type="match status" value="2"/>
</dbReference>
<dbReference type="PATRIC" id="fig|1391654.3.peg.1874"/>
<feature type="region of interest" description="Disordered" evidence="3">
    <location>
        <begin position="315"/>
        <end position="383"/>
    </location>
</feature>
<dbReference type="Pfam" id="PF10503">
    <property type="entry name" value="Esterase_PHB"/>
    <property type="match status" value="1"/>
</dbReference>
<dbReference type="GO" id="GO:0005576">
    <property type="term" value="C:extracellular region"/>
    <property type="evidence" value="ECO:0007669"/>
    <property type="project" value="InterPro"/>
</dbReference>
<keyword evidence="4" id="KW-0472">Membrane</keyword>
<dbReference type="AlphaFoldDB" id="A0A0K1PNR8"/>
<dbReference type="OrthoDB" id="9767239at2"/>
<feature type="chain" id="PRO_5005465751" evidence="5">
    <location>
        <begin position="28"/>
        <end position="409"/>
    </location>
</feature>
<feature type="signal peptide" evidence="5">
    <location>
        <begin position="1"/>
        <end position="27"/>
    </location>
</feature>
<keyword evidence="4" id="KW-0812">Transmembrane</keyword>
<reference evidence="6 7" key="1">
    <citation type="submission" date="2015-08" db="EMBL/GenBank/DDBJ databases">
        <authorList>
            <person name="Babu N.S."/>
            <person name="Beckwith C.J."/>
            <person name="Beseler K.G."/>
            <person name="Brison A."/>
            <person name="Carone J.V."/>
            <person name="Caskin T.P."/>
            <person name="Diamond M."/>
            <person name="Durham M.E."/>
            <person name="Foxe J.M."/>
            <person name="Go M."/>
            <person name="Henderson B.A."/>
            <person name="Jones I.B."/>
            <person name="McGettigan J.A."/>
            <person name="Micheletti S.J."/>
            <person name="Nasrallah M.E."/>
            <person name="Ortiz D."/>
            <person name="Piller C.R."/>
            <person name="Privatt S.R."/>
            <person name="Schneider S.L."/>
            <person name="Sharp S."/>
            <person name="Smith T.C."/>
            <person name="Stanton J.D."/>
            <person name="Ullery H.E."/>
            <person name="Wilson R.J."/>
            <person name="Serrano M.G."/>
            <person name="Buck G."/>
            <person name="Lee V."/>
            <person name="Wang Y."/>
            <person name="Carvalho R."/>
            <person name="Voegtly L."/>
            <person name="Shi R."/>
            <person name="Duckworth R."/>
            <person name="Johnson A."/>
            <person name="Loviza R."/>
            <person name="Walstead R."/>
            <person name="Shah Z."/>
            <person name="Kiflezghi M."/>
            <person name="Wade K."/>
            <person name="Ball S.L."/>
            <person name="Bradley K.W."/>
            <person name="Asai D.J."/>
            <person name="Bowman C.A."/>
            <person name="Russell D.A."/>
            <person name="Pope W.H."/>
            <person name="Jacobs-Sera D."/>
            <person name="Hendrix R.W."/>
            <person name="Hatfull G.F."/>
        </authorList>
    </citation>
    <scope>NUCLEOTIDE SEQUENCE [LARGE SCALE GENOMIC DNA]</scope>
    <source>
        <strain evidence="6 7">DSM 27648</strain>
    </source>
</reference>
<dbReference type="STRING" id="1391654.AKJ09_01854"/>
<dbReference type="PANTHER" id="PTHR43037">
    <property type="entry name" value="UNNAMED PRODUCT-RELATED"/>
    <property type="match status" value="1"/>
</dbReference>
<feature type="compositionally biased region" description="Low complexity" evidence="3">
    <location>
        <begin position="349"/>
        <end position="369"/>
    </location>
</feature>
<dbReference type="RefSeq" id="WP_146646679.1">
    <property type="nucleotide sequence ID" value="NZ_CP012333.1"/>
</dbReference>
<dbReference type="InterPro" id="IPR050955">
    <property type="entry name" value="Plant_Biomass_Hydrol_Est"/>
</dbReference>
<proteinExistence type="predicted"/>
<dbReference type="Gene3D" id="3.40.50.1820">
    <property type="entry name" value="alpha/beta hydrolase"/>
    <property type="match status" value="1"/>
</dbReference>
<dbReference type="GO" id="GO:0016787">
    <property type="term" value="F:hydrolase activity"/>
    <property type="evidence" value="ECO:0007669"/>
    <property type="project" value="UniProtKB-KW"/>
</dbReference>
<dbReference type="PANTHER" id="PTHR43037:SF1">
    <property type="entry name" value="BLL1128 PROTEIN"/>
    <property type="match status" value="1"/>
</dbReference>
<dbReference type="InterPro" id="IPR010126">
    <property type="entry name" value="Esterase_phb"/>
</dbReference>